<dbReference type="Gene3D" id="3.90.570.10">
    <property type="entry name" value="Amyloidogenic glycoprotein, heparin-binding domain"/>
    <property type="match status" value="1"/>
</dbReference>
<dbReference type="InterPro" id="IPR008155">
    <property type="entry name" value="Amyloid_glyco"/>
</dbReference>
<dbReference type="AlphaFoldDB" id="A0A8E0S9X3"/>
<feature type="disulfide bond" evidence="5">
    <location>
        <begin position="133"/>
        <end position="163"/>
    </location>
</feature>
<dbReference type="PANTHER" id="PTHR23103">
    <property type="entry name" value="ALZHEIMER'S DISEASE BETA-AMYLOID RELATED"/>
    <property type="match status" value="1"/>
</dbReference>
<dbReference type="InterPro" id="IPR036669">
    <property type="entry name" value="Amyloid_Cu-bd_sf"/>
</dbReference>
<keyword evidence="4" id="KW-0472">Membrane</keyword>
<evidence type="ECO:0000256" key="3">
    <source>
        <dbReference type="ARBA" id="ARBA00022989"/>
    </source>
</evidence>
<dbReference type="OrthoDB" id="6147836at2759"/>
<feature type="region of interest" description="CuBD subdomain" evidence="5">
    <location>
        <begin position="116"/>
        <end position="184"/>
    </location>
</feature>
<dbReference type="SMART" id="SM00006">
    <property type="entry name" value="A4_EXTRA"/>
    <property type="match status" value="1"/>
</dbReference>
<dbReference type="GO" id="GO:0046914">
    <property type="term" value="F:transition metal ion binding"/>
    <property type="evidence" value="ECO:0007669"/>
    <property type="project" value="InterPro"/>
</dbReference>
<keyword evidence="8" id="KW-1185">Reference proteome</keyword>
<comment type="subcellular location">
    <subcellularLocation>
        <location evidence="1">Membrane</location>
        <topology evidence="1">Single-pass type I membrane protein</topology>
    </subcellularLocation>
</comment>
<sequence length="308" mass="34158">IFILHQSLLARGKDVPKAVAFKCGKPSLYLTPLGWTVDGEQPCLHREKDIIAYCQRVYNDTSLVRVAFTMVIEVSLPSWCHVNRSDCPPALANRTTYPIQPWICSGAPSSQLTIPVNCSLRRIDDPHHEGYPCHKADYWKRTAREACESNHTILFNSMPIKPCIRVNSYSTVHFLGADIVCCLSAPSLPMPSPSHHYESSQSSIGFSHSVLGSADTSLIIANDERLYTAYLNAVPDQSIEGKAHENQRYKAAKTAESEAFAERKNILVDQLSSAESALSASDWSSNPKQTQEAEDALHRVSGLTITWE</sequence>
<comment type="similarity">
    <text evidence="5">Belongs to the APP family.</text>
</comment>
<feature type="region of interest" description="GFLD subdomain" evidence="5">
    <location>
        <begin position="13"/>
        <end position="108"/>
    </location>
</feature>
<keyword evidence="3" id="KW-1133">Transmembrane helix</keyword>
<keyword evidence="5" id="KW-1015">Disulfide bond</keyword>
<dbReference type="Proteomes" id="UP000728185">
    <property type="component" value="Unassembled WGS sequence"/>
</dbReference>
<name>A0A8E0S9X3_9TREM</name>
<dbReference type="PROSITE" id="PS51869">
    <property type="entry name" value="APP_E1"/>
    <property type="match status" value="1"/>
</dbReference>
<dbReference type="GO" id="GO:0008201">
    <property type="term" value="F:heparin binding"/>
    <property type="evidence" value="ECO:0007669"/>
    <property type="project" value="UniProtKB-UniRule"/>
</dbReference>
<dbReference type="SUPFAM" id="SSF89811">
    <property type="entry name" value="Amyloid beta a4 protein copper binding domain (domain 2)"/>
    <property type="match status" value="1"/>
</dbReference>
<evidence type="ECO:0000313" key="8">
    <source>
        <dbReference type="Proteomes" id="UP000728185"/>
    </source>
</evidence>
<comment type="caution">
    <text evidence="7">The sequence shown here is derived from an EMBL/GenBank/DDBJ whole genome shotgun (WGS) entry which is preliminary data.</text>
</comment>
<evidence type="ECO:0000313" key="7">
    <source>
        <dbReference type="EMBL" id="KAA0200752.1"/>
    </source>
</evidence>
<feature type="non-terminal residue" evidence="7">
    <location>
        <position position="1"/>
    </location>
</feature>
<dbReference type="InterPro" id="IPR036454">
    <property type="entry name" value="Amyloid_glyco_heparin-bd_sf"/>
</dbReference>
<dbReference type="InterPro" id="IPR015849">
    <property type="entry name" value="Amyloid_glyco_heparin-bd"/>
</dbReference>
<reference evidence="7" key="1">
    <citation type="submission" date="2019-05" db="EMBL/GenBank/DDBJ databases">
        <title>Annotation for the trematode Fasciolopsis buski.</title>
        <authorList>
            <person name="Choi Y.-J."/>
        </authorList>
    </citation>
    <scope>NUCLEOTIDE SEQUENCE</scope>
    <source>
        <strain evidence="7">HT</strain>
        <tissue evidence="7">Whole worm</tissue>
    </source>
</reference>
<dbReference type="GO" id="GO:0016020">
    <property type="term" value="C:membrane"/>
    <property type="evidence" value="ECO:0007669"/>
    <property type="project" value="UniProtKB-SubCell"/>
</dbReference>
<proteinExistence type="inferred from homology"/>
<evidence type="ECO:0000256" key="5">
    <source>
        <dbReference type="PROSITE-ProRule" id="PRU01217"/>
    </source>
</evidence>
<dbReference type="EMBL" id="LUCM01000315">
    <property type="protein sequence ID" value="KAA0200752.1"/>
    <property type="molecule type" value="Genomic_DNA"/>
</dbReference>
<dbReference type="SUPFAM" id="SSF56491">
    <property type="entry name" value="A heparin-binding domain"/>
    <property type="match status" value="1"/>
</dbReference>
<evidence type="ECO:0000259" key="6">
    <source>
        <dbReference type="PROSITE" id="PS51869"/>
    </source>
</evidence>
<gene>
    <name evidence="7" type="ORF">FBUS_02770</name>
</gene>
<evidence type="ECO:0000256" key="4">
    <source>
        <dbReference type="ARBA" id="ARBA00023136"/>
    </source>
</evidence>
<evidence type="ECO:0000256" key="2">
    <source>
        <dbReference type="ARBA" id="ARBA00022692"/>
    </source>
</evidence>
<comment type="caution">
    <text evidence="5">Lacks conserved residue(s) required for the propagation of feature annotation.</text>
</comment>
<dbReference type="PANTHER" id="PTHR23103:SF15">
    <property type="entry name" value="AMYLOID-BETA-LIKE PROTEIN"/>
    <property type="match status" value="1"/>
</dbReference>
<feature type="disulfide bond" evidence="5">
    <location>
        <begin position="80"/>
        <end position="87"/>
    </location>
</feature>
<organism evidence="7 8">
    <name type="scientific">Fasciolopsis buskii</name>
    <dbReference type="NCBI Taxonomy" id="27845"/>
    <lineage>
        <taxon>Eukaryota</taxon>
        <taxon>Metazoa</taxon>
        <taxon>Spiralia</taxon>
        <taxon>Lophotrochozoa</taxon>
        <taxon>Platyhelminthes</taxon>
        <taxon>Trematoda</taxon>
        <taxon>Digenea</taxon>
        <taxon>Plagiorchiida</taxon>
        <taxon>Echinostomata</taxon>
        <taxon>Echinostomatoidea</taxon>
        <taxon>Fasciolidae</taxon>
        <taxon>Fasciolopsis</taxon>
    </lineage>
</organism>
<evidence type="ECO:0000256" key="1">
    <source>
        <dbReference type="ARBA" id="ARBA00004479"/>
    </source>
</evidence>
<keyword evidence="2" id="KW-0812">Transmembrane</keyword>
<protein>
    <recommendedName>
        <fullName evidence="6">E1 domain-containing protein</fullName>
    </recommendedName>
</protein>
<accession>A0A8E0S9X3</accession>
<dbReference type="Pfam" id="PF02177">
    <property type="entry name" value="APP_N"/>
    <property type="match status" value="1"/>
</dbReference>
<feature type="domain" description="E1" evidence="6">
    <location>
        <begin position="13"/>
        <end position="184"/>
    </location>
</feature>
<dbReference type="InterPro" id="IPR008154">
    <property type="entry name" value="Amyloid_glyco_extra"/>
</dbReference>